<dbReference type="HOGENOM" id="CLU_829592_0_0_1"/>
<reference evidence="1" key="1">
    <citation type="submission" date="2007-07" db="EMBL/GenBank/DDBJ databases">
        <title>PCAP assembly of the Caenorhabditis remanei genome.</title>
        <authorList>
            <consortium name="The Caenorhabditis remanei Sequencing Consortium"/>
            <person name="Wilson R.K."/>
        </authorList>
    </citation>
    <scope>NUCLEOTIDE SEQUENCE [LARGE SCALE GENOMIC DNA]</scope>
    <source>
        <strain evidence="1">PB4641</strain>
    </source>
</reference>
<dbReference type="AlphaFoldDB" id="E3MXJ6"/>
<dbReference type="PANTHER" id="PTHR21503">
    <property type="entry name" value="F-BOX-CONTAINING HYPOTHETICAL PROTEIN C.ELEGANS"/>
    <property type="match status" value="1"/>
</dbReference>
<sequence length="290" mass="34090">MKQILPAIRSQMLSIKASIILSDKNKAVFWTRIGRKRCNILNFNTVYLYQTRNGSNWKTFEFGDSQVACGISWRHYPSLCLENFCSKQNFKTVIQNIYMYLCALFHSPKSKIQTHRLYECQCSKALKRSDNFWFYKNNWNLEKYGLVSPDDSVHNSTNLLILHTGYQISQFLTCFRGSYAVFLNAETQDSCVKKFLERWITQSFDMMSSVIVYQKPGWKFDEKAVLEGLRIEKHPNSRKYPYGSILQRQHKFAADTFDCSSGVDIRRPADGRRATIKLTPDYCMFFVWRH</sequence>
<organism evidence="2">
    <name type="scientific">Caenorhabditis remanei</name>
    <name type="common">Caenorhabditis vulgaris</name>
    <dbReference type="NCBI Taxonomy" id="31234"/>
    <lineage>
        <taxon>Eukaryota</taxon>
        <taxon>Metazoa</taxon>
        <taxon>Ecdysozoa</taxon>
        <taxon>Nematoda</taxon>
        <taxon>Chromadorea</taxon>
        <taxon>Rhabditida</taxon>
        <taxon>Rhabditina</taxon>
        <taxon>Rhabditomorpha</taxon>
        <taxon>Rhabditoidea</taxon>
        <taxon>Rhabditidae</taxon>
        <taxon>Peloderinae</taxon>
        <taxon>Caenorhabditis</taxon>
    </lineage>
</organism>
<dbReference type="PANTHER" id="PTHR21503:SF8">
    <property type="entry name" value="F-BOX ASSOCIATED DOMAIN-CONTAINING PROTEIN-RELATED"/>
    <property type="match status" value="1"/>
</dbReference>
<evidence type="ECO:0008006" key="3">
    <source>
        <dbReference type="Google" id="ProtNLM"/>
    </source>
</evidence>
<keyword evidence="2" id="KW-1185">Reference proteome</keyword>
<evidence type="ECO:0000313" key="2">
    <source>
        <dbReference type="Proteomes" id="UP000008281"/>
    </source>
</evidence>
<proteinExistence type="predicted"/>
<accession>E3MXJ6</accession>
<dbReference type="OrthoDB" id="5883982at2759"/>
<protein>
    <recommendedName>
        <fullName evidence="3">F-box associated domain-containing protein</fullName>
    </recommendedName>
</protein>
<dbReference type="InParanoid" id="E3MXJ6"/>
<evidence type="ECO:0000313" key="1">
    <source>
        <dbReference type="EMBL" id="EFP11564.1"/>
    </source>
</evidence>
<name>E3MXJ6_CAERE</name>
<dbReference type="EMBL" id="DS268491">
    <property type="protein sequence ID" value="EFP11564.1"/>
    <property type="molecule type" value="Genomic_DNA"/>
</dbReference>
<dbReference type="Proteomes" id="UP000008281">
    <property type="component" value="Unassembled WGS sequence"/>
</dbReference>
<gene>
    <name evidence="1" type="ORF">CRE_28865</name>
</gene>